<dbReference type="RefSeq" id="WP_063969822.1">
    <property type="nucleotide sequence ID" value="NZ_JAMXLT020000014.1"/>
</dbReference>
<gene>
    <name evidence="1" type="ORF">NG800_009350</name>
</gene>
<protein>
    <recommendedName>
        <fullName evidence="3">Lipoprotein</fullName>
    </recommendedName>
</protein>
<evidence type="ECO:0000313" key="1">
    <source>
        <dbReference type="EMBL" id="MDW8549118.1"/>
    </source>
</evidence>
<evidence type="ECO:0008006" key="3">
    <source>
        <dbReference type="Google" id="ProtNLM"/>
    </source>
</evidence>
<dbReference type="Proteomes" id="UP001204439">
    <property type="component" value="Unassembled WGS sequence"/>
</dbReference>
<comment type="caution">
    <text evidence="1">The sequence shown here is derived from an EMBL/GenBank/DDBJ whole genome shotgun (WGS) entry which is preliminary data.</text>
</comment>
<evidence type="ECO:0000313" key="2">
    <source>
        <dbReference type="Proteomes" id="UP001204439"/>
    </source>
</evidence>
<sequence length="288" mass="32913">MKNIILGLSFLLVFFYSCKGQDKESKNETAKTQKSAKHIANCNGNYSTGEKLTDKDKKWSLTSKDIDAIMKLSNEITENEWHFSYPITPCNIEVKDYIYNGKKIDLLINGGSFISFVENNKNIILGCALPECSKYFLKAKEDMSDVESDSEITSNSEEVKKYKIDFNGNNLEDLLLIKNDDSGINLEAQTDKRTFLKIKYSCDFLDVNTKPKNNQTFNLIIGYSDQYKKTFRKVVIPVFYKKNDLFIDKIFISTFGTNAKTGNEEWLSKEITKSTSLRSLDLDAILSQ</sequence>
<dbReference type="PROSITE" id="PS51257">
    <property type="entry name" value="PROKAR_LIPOPROTEIN"/>
    <property type="match status" value="1"/>
</dbReference>
<keyword evidence="2" id="KW-1185">Reference proteome</keyword>
<name>A0ABU4JHF4_9FLAO</name>
<proteinExistence type="predicted"/>
<dbReference type="EMBL" id="JAMXLT020000014">
    <property type="protein sequence ID" value="MDW8549118.1"/>
    <property type="molecule type" value="Genomic_DNA"/>
</dbReference>
<accession>A0ABU4JHF4</accession>
<reference evidence="1 2" key="1">
    <citation type="submission" date="2023-11" db="EMBL/GenBank/DDBJ databases">
        <title>First isolation, identification, and characterization of non-pathogenic Epilithonimonas ginsengisoli isolated from diseased farmed rainbow trout (Oncorhynchus mykiss) in Chile.</title>
        <authorList>
            <person name="Miranda C.D."/>
            <person name="Irgang R."/>
            <person name="Concha C."/>
            <person name="Rojas R."/>
            <person name="Avendano R."/>
        </authorList>
    </citation>
    <scope>NUCLEOTIDE SEQUENCE [LARGE SCALE GENOMIC DNA]</scope>
    <source>
        <strain evidence="1 2">FP99</strain>
    </source>
</reference>
<organism evidence="1 2">
    <name type="scientific">Epilithonimonas ginsengisoli</name>
    <dbReference type="NCBI Taxonomy" id="1245592"/>
    <lineage>
        <taxon>Bacteria</taxon>
        <taxon>Pseudomonadati</taxon>
        <taxon>Bacteroidota</taxon>
        <taxon>Flavobacteriia</taxon>
        <taxon>Flavobacteriales</taxon>
        <taxon>Weeksellaceae</taxon>
        <taxon>Chryseobacterium group</taxon>
        <taxon>Epilithonimonas</taxon>
    </lineage>
</organism>